<comment type="caution">
    <text evidence="3">The sequence shown here is derived from an EMBL/GenBank/DDBJ whole genome shotgun (WGS) entry which is preliminary data.</text>
</comment>
<dbReference type="SUPFAM" id="SSF50249">
    <property type="entry name" value="Nucleic acid-binding proteins"/>
    <property type="match status" value="1"/>
</dbReference>
<proteinExistence type="predicted"/>
<dbReference type="InterPro" id="IPR003607">
    <property type="entry name" value="HD/PDEase_dom"/>
</dbReference>
<dbReference type="SMART" id="SM00471">
    <property type="entry name" value="HDc"/>
    <property type="match status" value="1"/>
</dbReference>
<dbReference type="PANTHER" id="PTHR37294">
    <property type="entry name" value="3'-5' EXORIBONUCLEASE YHAM"/>
    <property type="match status" value="1"/>
</dbReference>
<dbReference type="AlphaFoldDB" id="A0A235BRY4"/>
<protein>
    <recommendedName>
        <fullName evidence="2">HD/PDEase domain-containing protein</fullName>
    </recommendedName>
</protein>
<dbReference type="InterPro" id="IPR006675">
    <property type="entry name" value="HDIG_dom"/>
</dbReference>
<dbReference type="GO" id="GO:0003676">
    <property type="term" value="F:nucleic acid binding"/>
    <property type="evidence" value="ECO:0007669"/>
    <property type="project" value="InterPro"/>
</dbReference>
<dbReference type="Pfam" id="PF01966">
    <property type="entry name" value="HD"/>
    <property type="match status" value="1"/>
</dbReference>
<feature type="domain" description="HD/PDEase" evidence="2">
    <location>
        <begin position="158"/>
        <end position="291"/>
    </location>
</feature>
<evidence type="ECO:0000259" key="2">
    <source>
        <dbReference type="SMART" id="SM00471"/>
    </source>
</evidence>
<dbReference type="Gene3D" id="1.10.3210.10">
    <property type="entry name" value="Hypothetical protein af1432"/>
    <property type="match status" value="1"/>
</dbReference>
<dbReference type="EMBL" id="NOZP01000166">
    <property type="protein sequence ID" value="OYD14325.1"/>
    <property type="molecule type" value="Genomic_DNA"/>
</dbReference>
<organism evidence="3 4">
    <name type="scientific">candidate division WOR-3 bacterium JGI_Cruoil_03_51_56</name>
    <dbReference type="NCBI Taxonomy" id="1973747"/>
    <lineage>
        <taxon>Bacteria</taxon>
        <taxon>Bacteria division WOR-3</taxon>
    </lineage>
</organism>
<dbReference type="CDD" id="cd00077">
    <property type="entry name" value="HDc"/>
    <property type="match status" value="1"/>
</dbReference>
<evidence type="ECO:0000313" key="4">
    <source>
        <dbReference type="Proteomes" id="UP000215559"/>
    </source>
</evidence>
<dbReference type="InterPro" id="IPR004365">
    <property type="entry name" value="NA-bd_OB_tRNA"/>
</dbReference>
<dbReference type="Gene3D" id="2.40.50.140">
    <property type="entry name" value="Nucleic acid-binding proteins"/>
    <property type="match status" value="1"/>
</dbReference>
<dbReference type="Pfam" id="PF01336">
    <property type="entry name" value="tRNA_anti-codon"/>
    <property type="match status" value="1"/>
</dbReference>
<sequence>MKKQFIKNLKPNIPVEDIFFLTRRDIKEKRDGAPFLTFEFQDKTGRLTGIMWDRVEDALRCVTTGGFYHVQGKLGNYQGKPQLTVNAIYPADPDEVSRDDFIATTRYDRSKLLDELHDYFTGIKNPHLKKLLKTFFEDQEFMTRFSEAPGGAMVHHNYLGGLLEHTVFMCRMAKAAAETYKEVDGDLLMTGVMLHDVGKIREYVYDTAIDHTYDGRLIGHVVIGYEMVHEKIKGIEGFPEELSRMLLHIILSHHGHLEFGAPKTPKFAEAFIVYFLDNLDSRVAMFRDVVENNPGTKWTDFHRFLETNVYIKDQTD</sequence>
<dbReference type="CDD" id="cd04492">
    <property type="entry name" value="YhaM_OBF_like"/>
    <property type="match status" value="1"/>
</dbReference>
<dbReference type="Proteomes" id="UP000215559">
    <property type="component" value="Unassembled WGS sequence"/>
</dbReference>
<keyword evidence="1" id="KW-0378">Hydrolase</keyword>
<gene>
    <name evidence="3" type="ORF">CH330_08955</name>
</gene>
<dbReference type="InterPro" id="IPR012340">
    <property type="entry name" value="NA-bd_OB-fold"/>
</dbReference>
<dbReference type="InterPro" id="IPR006674">
    <property type="entry name" value="HD_domain"/>
</dbReference>
<dbReference type="SUPFAM" id="SSF109604">
    <property type="entry name" value="HD-domain/PDEase-like"/>
    <property type="match status" value="1"/>
</dbReference>
<name>A0A235BRY4_UNCW3</name>
<dbReference type="PANTHER" id="PTHR37294:SF1">
    <property type="entry name" value="3'-5' EXORIBONUCLEASE YHAM"/>
    <property type="match status" value="1"/>
</dbReference>
<dbReference type="GO" id="GO:0016787">
    <property type="term" value="F:hydrolase activity"/>
    <property type="evidence" value="ECO:0007669"/>
    <property type="project" value="UniProtKB-KW"/>
</dbReference>
<accession>A0A235BRY4</accession>
<evidence type="ECO:0000313" key="3">
    <source>
        <dbReference type="EMBL" id="OYD14325.1"/>
    </source>
</evidence>
<dbReference type="InterPro" id="IPR050798">
    <property type="entry name" value="YhaM_exoribonuc/phosphodiest"/>
</dbReference>
<dbReference type="NCBIfam" id="TIGR00277">
    <property type="entry name" value="HDIG"/>
    <property type="match status" value="1"/>
</dbReference>
<dbReference type="GO" id="GO:0031125">
    <property type="term" value="P:rRNA 3'-end processing"/>
    <property type="evidence" value="ECO:0007669"/>
    <property type="project" value="TreeGrafter"/>
</dbReference>
<evidence type="ECO:0000256" key="1">
    <source>
        <dbReference type="ARBA" id="ARBA00022801"/>
    </source>
</evidence>
<reference evidence="3 4" key="1">
    <citation type="submission" date="2017-07" db="EMBL/GenBank/DDBJ databases">
        <title>Recovery of genomes from metagenomes via a dereplication, aggregation, and scoring strategy.</title>
        <authorList>
            <person name="Sieber C.M."/>
            <person name="Probst A.J."/>
            <person name="Sharrar A."/>
            <person name="Thomas B.C."/>
            <person name="Hess M."/>
            <person name="Tringe S.G."/>
            <person name="Banfield J.F."/>
        </authorList>
    </citation>
    <scope>NUCLEOTIDE SEQUENCE [LARGE SCALE GENOMIC DNA]</scope>
    <source>
        <strain evidence="3">JGI_Cruoil_03_51_56</strain>
    </source>
</reference>